<feature type="domain" description="CBM2" evidence="11">
    <location>
        <begin position="357"/>
        <end position="461"/>
    </location>
</feature>
<dbReference type="SUPFAM" id="SSF51445">
    <property type="entry name" value="(Trans)glycosidases"/>
    <property type="match status" value="1"/>
</dbReference>
<dbReference type="InterPro" id="IPR018087">
    <property type="entry name" value="Glyco_hydro_5_CS"/>
</dbReference>
<dbReference type="PROSITE" id="PS51173">
    <property type="entry name" value="CBM2"/>
    <property type="match status" value="1"/>
</dbReference>
<feature type="compositionally biased region" description="Polar residues" evidence="9">
    <location>
        <begin position="355"/>
        <end position="366"/>
    </location>
</feature>
<evidence type="ECO:0000256" key="6">
    <source>
        <dbReference type="ARBA" id="ARBA00023295"/>
    </source>
</evidence>
<dbReference type="InterPro" id="IPR017853">
    <property type="entry name" value="GH"/>
</dbReference>
<proteinExistence type="inferred from homology"/>
<dbReference type="RefSeq" id="WP_159439143.1">
    <property type="nucleotide sequence ID" value="NZ_AP024888.1"/>
</dbReference>
<dbReference type="SMART" id="SM00637">
    <property type="entry name" value="CBD_II"/>
    <property type="match status" value="1"/>
</dbReference>
<dbReference type="Pfam" id="PF00150">
    <property type="entry name" value="Cellulase"/>
    <property type="match status" value="1"/>
</dbReference>
<dbReference type="EMBL" id="FUFT01000005">
    <property type="protein sequence ID" value="SJL84447.1"/>
    <property type="molecule type" value="Genomic_DNA"/>
</dbReference>
<gene>
    <name evidence="12" type="primary">celZ</name>
    <name evidence="12" type="ORF">VPAL9027_02431</name>
</gene>
<keyword evidence="3 8" id="KW-0378">Hydrolase</keyword>
<dbReference type="Gene3D" id="3.20.20.80">
    <property type="entry name" value="Glycosidases"/>
    <property type="match status" value="1"/>
</dbReference>
<dbReference type="AlphaFoldDB" id="A0A1R4B6A1"/>
<comment type="catalytic activity">
    <reaction evidence="1 8">
        <text>Endohydrolysis of (1-&gt;4)-beta-D-glucosidic linkages in cellulose, lichenin and cereal beta-D-glucans.</text>
        <dbReference type="EC" id="3.2.1.4"/>
    </reaction>
</comment>
<comment type="similarity">
    <text evidence="8">Belongs to the glycosyl hydrolase 5 (cellulase A) family.</text>
</comment>
<keyword evidence="7 8" id="KW-0624">Polysaccharide degradation</keyword>
<dbReference type="InterPro" id="IPR012291">
    <property type="entry name" value="CBM2_carb-bd_dom_sf"/>
</dbReference>
<dbReference type="GO" id="GO:0008810">
    <property type="term" value="F:cellulase activity"/>
    <property type="evidence" value="ECO:0007669"/>
    <property type="project" value="UniProtKB-EC"/>
</dbReference>
<reference evidence="12 13" key="1">
    <citation type="submission" date="2017-02" db="EMBL/GenBank/DDBJ databases">
        <authorList>
            <person name="Peterson S.W."/>
        </authorList>
    </citation>
    <scope>NUCLEOTIDE SEQUENCE [LARGE SCALE GENOMIC DNA]</scope>
    <source>
        <strain evidence="12 13">CECT 9027</strain>
    </source>
</reference>
<evidence type="ECO:0000256" key="4">
    <source>
        <dbReference type="ARBA" id="ARBA00023001"/>
    </source>
</evidence>
<keyword evidence="2 10" id="KW-0732">Signal</keyword>
<dbReference type="InterPro" id="IPR001547">
    <property type="entry name" value="Glyco_hydro_5"/>
</dbReference>
<dbReference type="GO" id="GO:0030245">
    <property type="term" value="P:cellulose catabolic process"/>
    <property type="evidence" value="ECO:0007669"/>
    <property type="project" value="UniProtKB-KW"/>
</dbReference>
<keyword evidence="6 8" id="KW-0326">Glycosidase</keyword>
<dbReference type="InterPro" id="IPR001919">
    <property type="entry name" value="CBD2"/>
</dbReference>
<evidence type="ECO:0000256" key="2">
    <source>
        <dbReference type="ARBA" id="ARBA00022729"/>
    </source>
</evidence>
<name>A0A1R4B6A1_9VIBR</name>
<dbReference type="STRING" id="1918946.VPAL9027_02431"/>
<evidence type="ECO:0000259" key="11">
    <source>
        <dbReference type="PROSITE" id="PS51173"/>
    </source>
</evidence>
<feature type="region of interest" description="Disordered" evidence="9">
    <location>
        <begin position="320"/>
        <end position="366"/>
    </location>
</feature>
<dbReference type="PANTHER" id="PTHR34142">
    <property type="entry name" value="ENDO-BETA-1,4-GLUCANASE A"/>
    <property type="match status" value="1"/>
</dbReference>
<organism evidence="12 13">
    <name type="scientific">Vibrio palustris</name>
    <dbReference type="NCBI Taxonomy" id="1918946"/>
    <lineage>
        <taxon>Bacteria</taxon>
        <taxon>Pseudomonadati</taxon>
        <taxon>Pseudomonadota</taxon>
        <taxon>Gammaproteobacteria</taxon>
        <taxon>Vibrionales</taxon>
        <taxon>Vibrionaceae</taxon>
        <taxon>Vibrio</taxon>
    </lineage>
</organism>
<dbReference type="Gene3D" id="2.60.40.290">
    <property type="match status" value="1"/>
</dbReference>
<evidence type="ECO:0000256" key="3">
    <source>
        <dbReference type="ARBA" id="ARBA00022801"/>
    </source>
</evidence>
<keyword evidence="4 8" id="KW-0136">Cellulose degradation</keyword>
<dbReference type="EC" id="3.2.1.4" evidence="8"/>
<dbReference type="Pfam" id="PF00553">
    <property type="entry name" value="CBM_2"/>
    <property type="match status" value="1"/>
</dbReference>
<evidence type="ECO:0000313" key="12">
    <source>
        <dbReference type="EMBL" id="SJL84447.1"/>
    </source>
</evidence>
<evidence type="ECO:0000313" key="13">
    <source>
        <dbReference type="Proteomes" id="UP000189475"/>
    </source>
</evidence>
<dbReference type="OrthoDB" id="9775889at2"/>
<evidence type="ECO:0000256" key="5">
    <source>
        <dbReference type="ARBA" id="ARBA00023277"/>
    </source>
</evidence>
<protein>
    <recommendedName>
        <fullName evidence="8">Endoglucanase</fullName>
        <ecNumber evidence="8">3.2.1.4</ecNumber>
    </recommendedName>
</protein>
<accession>A0A1R4B6A1</accession>
<dbReference type="SUPFAM" id="SSF49384">
    <property type="entry name" value="Carbohydrate-binding domain"/>
    <property type="match status" value="1"/>
</dbReference>
<dbReference type="PROSITE" id="PS00659">
    <property type="entry name" value="GLYCOSYL_HYDROL_F5"/>
    <property type="match status" value="1"/>
</dbReference>
<dbReference type="InterPro" id="IPR008965">
    <property type="entry name" value="CBM2/CBM3_carb-bd_dom_sf"/>
</dbReference>
<dbReference type="Proteomes" id="UP000189475">
    <property type="component" value="Unassembled WGS sequence"/>
</dbReference>
<feature type="signal peptide" evidence="10">
    <location>
        <begin position="1"/>
        <end position="25"/>
    </location>
</feature>
<feature type="chain" id="PRO_5012006268" description="Endoglucanase" evidence="10">
    <location>
        <begin position="26"/>
        <end position="461"/>
    </location>
</feature>
<evidence type="ECO:0000256" key="7">
    <source>
        <dbReference type="ARBA" id="ARBA00023326"/>
    </source>
</evidence>
<dbReference type="PANTHER" id="PTHR34142:SF1">
    <property type="entry name" value="GLYCOSIDE HYDROLASE FAMILY 5 DOMAIN-CONTAINING PROTEIN"/>
    <property type="match status" value="1"/>
</dbReference>
<keyword evidence="5 8" id="KW-0119">Carbohydrate metabolism</keyword>
<evidence type="ECO:0000256" key="10">
    <source>
        <dbReference type="SAM" id="SignalP"/>
    </source>
</evidence>
<sequence>MKVAKTMTIKALTLAMTMACGSAFAAVPALTTSGSQILSGGEVKSFSGNSFFWSNTGWGQEKMYNAEIVKWLKDDWKSSIVRVALGVDNGGSYLNDPDSNIQRIETVIDAAIANDMYVIIDFHTHHAEDHQQAAIEFFKKMAKKYGNTNNVIYEIYNEPLQVSWSNVIKPYAEAVIKEIRAIDADNLIVVGTPNWSQKVDDASRDPIDDPNVAYSLHFYAGTHHQNIRNNAVTALNNGVPVMVTEWGAVNADGNGSVAQQSVDEWVDFMKTNHLTNVNWAVSDKNEGASIIKPGVSPTGNWSNSDLTDSGRYVRGIVRNWGTSVDGDGIPPDTHDDDADSGDTGTGGDTGNGQTEPTEPSQGNGEFSCNYKQYATWNGGFQGAIEVTNQSDHPVSGWDIQWTFSSGAKVVDSWSANVSGNGPYTATGISWNQTVQPNQTFEIGFVAEGGVGAPTILSDICR</sequence>
<keyword evidence="13" id="KW-1185">Reference proteome</keyword>
<evidence type="ECO:0000256" key="8">
    <source>
        <dbReference type="RuleBase" id="RU361153"/>
    </source>
</evidence>
<dbReference type="GO" id="GO:0030247">
    <property type="term" value="F:polysaccharide binding"/>
    <property type="evidence" value="ECO:0007669"/>
    <property type="project" value="UniProtKB-UniRule"/>
</dbReference>
<evidence type="ECO:0000256" key="9">
    <source>
        <dbReference type="SAM" id="MobiDB-lite"/>
    </source>
</evidence>
<evidence type="ECO:0000256" key="1">
    <source>
        <dbReference type="ARBA" id="ARBA00000966"/>
    </source>
</evidence>